<dbReference type="EMBL" id="NPBY01000064">
    <property type="protein sequence ID" value="PAD73451.1"/>
    <property type="molecule type" value="Genomic_DNA"/>
</dbReference>
<comment type="catalytic activity">
    <reaction evidence="1">
        <text>3',5'-cyclic CMP + H2O = CMP + H(+)</text>
        <dbReference type="Rhea" id="RHEA:72675"/>
        <dbReference type="ChEBI" id="CHEBI:15377"/>
        <dbReference type="ChEBI" id="CHEBI:15378"/>
        <dbReference type="ChEBI" id="CHEBI:58003"/>
        <dbReference type="ChEBI" id="CHEBI:60377"/>
    </reaction>
    <physiologicalReaction direction="left-to-right" evidence="1">
        <dbReference type="Rhea" id="RHEA:72676"/>
    </physiologicalReaction>
</comment>
<evidence type="ECO:0000313" key="8">
    <source>
        <dbReference type="Proteomes" id="UP000435177"/>
    </source>
</evidence>
<reference evidence="5 8" key="2">
    <citation type="submission" date="2019-11" db="EMBL/GenBank/DDBJ databases">
        <title>Draft genome sequences of five Paenibacillus species of dairy origin.</title>
        <authorList>
            <person name="Olajide A.M."/>
            <person name="Chen S."/>
            <person name="Lapointe G."/>
        </authorList>
    </citation>
    <scope>NUCLEOTIDE SEQUENCE [LARGE SCALE GENOMIC DNA]</scope>
    <source>
        <strain evidence="5 8">3CS1</strain>
    </source>
</reference>
<dbReference type="GO" id="GO:0016787">
    <property type="term" value="F:hydrolase activity"/>
    <property type="evidence" value="ECO:0007669"/>
    <property type="project" value="UniProtKB-KW"/>
</dbReference>
<organism evidence="6 7">
    <name type="scientific">Paenibacillus campinasensis</name>
    <dbReference type="NCBI Taxonomy" id="66347"/>
    <lineage>
        <taxon>Bacteria</taxon>
        <taxon>Bacillati</taxon>
        <taxon>Bacillota</taxon>
        <taxon>Bacilli</taxon>
        <taxon>Bacillales</taxon>
        <taxon>Paenibacillaceae</taxon>
        <taxon>Paenibacillus</taxon>
    </lineage>
</organism>
<dbReference type="Gene3D" id="3.60.15.10">
    <property type="entry name" value="Ribonuclease Z/Hydroxyacylglutathione hydrolase-like"/>
    <property type="match status" value="1"/>
</dbReference>
<sequence>MNEHSILKTGAVETEEPAQDLLSLRTMMVNVVMVGTPGSGDWVLVDTGIGKFEGSIAEEAERRFSRPPVCIVLTHGHFDHVGNAKELADRWGVNIYIHQTELPYVTGLKDYPPGDPTVGGGMMARVAPVYPNKAIDLGERVLPLPPDGSVPGLPEWRWIPTPGHSPGHVSLFRERDRALIAGDAIITVQQESALAVIRQEKELHGPPMYFTPDWDEARSSVRRLADLNPQLVLTGHGVSMAGQELTDSLQRLARDFNELAVPEHGRYVRRDLRSQKEE</sequence>
<dbReference type="SUPFAM" id="SSF56281">
    <property type="entry name" value="Metallo-hydrolase/oxidoreductase"/>
    <property type="match status" value="1"/>
</dbReference>
<dbReference type="AlphaFoldDB" id="A0A268EK03"/>
<comment type="caution">
    <text evidence="6">The sequence shown here is derived from an EMBL/GenBank/DDBJ whole genome shotgun (WGS) entry which is preliminary data.</text>
</comment>
<dbReference type="PANTHER" id="PTHR42951">
    <property type="entry name" value="METALLO-BETA-LACTAMASE DOMAIN-CONTAINING"/>
    <property type="match status" value="1"/>
</dbReference>
<evidence type="ECO:0000313" key="7">
    <source>
        <dbReference type="Proteomes" id="UP000215596"/>
    </source>
</evidence>
<gene>
    <name evidence="6" type="ORF">CHH67_20055</name>
    <name evidence="5" type="ORF">GNP94_15250</name>
</gene>
<dbReference type="Pfam" id="PF00753">
    <property type="entry name" value="Lactamase_B"/>
    <property type="match status" value="1"/>
</dbReference>
<evidence type="ECO:0000259" key="4">
    <source>
        <dbReference type="SMART" id="SM00849"/>
    </source>
</evidence>
<dbReference type="CDD" id="cd07721">
    <property type="entry name" value="yflN-like_MBL-fold"/>
    <property type="match status" value="1"/>
</dbReference>
<dbReference type="RefSeq" id="WP_095267158.1">
    <property type="nucleotide sequence ID" value="NZ_NPBY01000064.1"/>
</dbReference>
<dbReference type="Proteomes" id="UP000435177">
    <property type="component" value="Unassembled WGS sequence"/>
</dbReference>
<keyword evidence="8" id="KW-1185">Reference proteome</keyword>
<protein>
    <submittedName>
        <fullName evidence="6">MBL fold metallo-hydrolase</fullName>
    </submittedName>
</protein>
<accession>A0A268EK03</accession>
<evidence type="ECO:0000256" key="1">
    <source>
        <dbReference type="ARBA" id="ARBA00034221"/>
    </source>
</evidence>
<dbReference type="OrthoDB" id="9802248at2"/>
<dbReference type="SMART" id="SM00849">
    <property type="entry name" value="Lactamase_B"/>
    <property type="match status" value="1"/>
</dbReference>
<keyword evidence="6" id="KW-0378">Hydrolase</keyword>
<dbReference type="InterPro" id="IPR001279">
    <property type="entry name" value="Metallo-B-lactamas"/>
</dbReference>
<name>A0A268EK03_9BACL</name>
<comment type="function">
    <text evidence="2">Counteracts the endogenous Pycsar antiviral defense system. Phosphodiesterase that enables metal-dependent hydrolysis of host cyclic nucleotide Pycsar defense signals such as cCMP and cUMP.</text>
</comment>
<dbReference type="InterPro" id="IPR050855">
    <property type="entry name" value="NDM-1-like"/>
</dbReference>
<evidence type="ECO:0000313" key="5">
    <source>
        <dbReference type="EMBL" id="MUG67343.1"/>
    </source>
</evidence>
<dbReference type="Proteomes" id="UP000215596">
    <property type="component" value="Unassembled WGS sequence"/>
</dbReference>
<evidence type="ECO:0000256" key="3">
    <source>
        <dbReference type="ARBA" id="ARBA00048505"/>
    </source>
</evidence>
<dbReference type="EMBL" id="WOAA01000013">
    <property type="protein sequence ID" value="MUG67343.1"/>
    <property type="molecule type" value="Genomic_DNA"/>
</dbReference>
<evidence type="ECO:0000313" key="6">
    <source>
        <dbReference type="EMBL" id="PAD73451.1"/>
    </source>
</evidence>
<reference evidence="6 7" key="1">
    <citation type="submission" date="2017-07" db="EMBL/GenBank/DDBJ databases">
        <title>Isolation and whole genome analysis of endospore-forming bacteria from heroin.</title>
        <authorList>
            <person name="Kalinowski J."/>
            <person name="Ahrens B."/>
            <person name="Al-Dilaimi A."/>
            <person name="Winkler A."/>
            <person name="Wibberg D."/>
            <person name="Schleenbecker U."/>
            <person name="Ruckert C."/>
            <person name="Wolfel R."/>
            <person name="Grass G."/>
        </authorList>
    </citation>
    <scope>NUCLEOTIDE SEQUENCE [LARGE SCALE GENOMIC DNA]</scope>
    <source>
        <strain evidence="6 7">7537-G1</strain>
    </source>
</reference>
<dbReference type="InterPro" id="IPR036866">
    <property type="entry name" value="RibonucZ/Hydroxyglut_hydro"/>
</dbReference>
<comment type="catalytic activity">
    <reaction evidence="3">
        <text>3',5'-cyclic UMP + H2O = UMP + H(+)</text>
        <dbReference type="Rhea" id="RHEA:70575"/>
        <dbReference type="ChEBI" id="CHEBI:15377"/>
        <dbReference type="ChEBI" id="CHEBI:15378"/>
        <dbReference type="ChEBI" id="CHEBI:57865"/>
        <dbReference type="ChEBI" id="CHEBI:184387"/>
    </reaction>
    <physiologicalReaction direction="left-to-right" evidence="3">
        <dbReference type="Rhea" id="RHEA:70576"/>
    </physiologicalReaction>
</comment>
<evidence type="ECO:0000256" key="2">
    <source>
        <dbReference type="ARBA" id="ARBA00034301"/>
    </source>
</evidence>
<dbReference type="PANTHER" id="PTHR42951:SF17">
    <property type="entry name" value="METALLO-BETA-LACTAMASE DOMAIN-CONTAINING PROTEIN"/>
    <property type="match status" value="1"/>
</dbReference>
<proteinExistence type="predicted"/>
<feature type="domain" description="Metallo-beta-lactamase" evidence="4">
    <location>
        <begin position="28"/>
        <end position="236"/>
    </location>
</feature>